<accession>A0A4C1W3T0</accession>
<dbReference type="Proteomes" id="UP000299102">
    <property type="component" value="Unassembled WGS sequence"/>
</dbReference>
<dbReference type="AlphaFoldDB" id="A0A4C1W3T0"/>
<name>A0A4C1W3T0_EUMVA</name>
<keyword evidence="2" id="KW-1185">Reference proteome</keyword>
<evidence type="ECO:0000313" key="2">
    <source>
        <dbReference type="Proteomes" id="UP000299102"/>
    </source>
</evidence>
<dbReference type="EMBL" id="BGZK01000470">
    <property type="protein sequence ID" value="GBP45711.1"/>
    <property type="molecule type" value="Genomic_DNA"/>
</dbReference>
<evidence type="ECO:0000313" key="1">
    <source>
        <dbReference type="EMBL" id="GBP45711.1"/>
    </source>
</evidence>
<comment type="caution">
    <text evidence="1">The sequence shown here is derived from an EMBL/GenBank/DDBJ whole genome shotgun (WGS) entry which is preliminary data.</text>
</comment>
<protein>
    <submittedName>
        <fullName evidence="1">Uncharacterized protein</fullName>
    </submittedName>
</protein>
<gene>
    <name evidence="1" type="ORF">EVAR_44939_1</name>
</gene>
<proteinExistence type="predicted"/>
<organism evidence="1 2">
    <name type="scientific">Eumeta variegata</name>
    <name type="common">Bagworm moth</name>
    <name type="synonym">Eumeta japonica</name>
    <dbReference type="NCBI Taxonomy" id="151549"/>
    <lineage>
        <taxon>Eukaryota</taxon>
        <taxon>Metazoa</taxon>
        <taxon>Ecdysozoa</taxon>
        <taxon>Arthropoda</taxon>
        <taxon>Hexapoda</taxon>
        <taxon>Insecta</taxon>
        <taxon>Pterygota</taxon>
        <taxon>Neoptera</taxon>
        <taxon>Endopterygota</taxon>
        <taxon>Lepidoptera</taxon>
        <taxon>Glossata</taxon>
        <taxon>Ditrysia</taxon>
        <taxon>Tineoidea</taxon>
        <taxon>Psychidae</taxon>
        <taxon>Oiketicinae</taxon>
        <taxon>Eumeta</taxon>
    </lineage>
</organism>
<reference evidence="1 2" key="1">
    <citation type="journal article" date="2019" name="Commun. Biol.">
        <title>The bagworm genome reveals a unique fibroin gene that provides high tensile strength.</title>
        <authorList>
            <person name="Kono N."/>
            <person name="Nakamura H."/>
            <person name="Ohtoshi R."/>
            <person name="Tomita M."/>
            <person name="Numata K."/>
            <person name="Arakawa K."/>
        </authorList>
    </citation>
    <scope>NUCLEOTIDE SEQUENCE [LARGE SCALE GENOMIC DNA]</scope>
</reference>
<sequence length="108" mass="11741">MGTAGCRLGMRGHGTLVIVSVYLPATCTNSYSGVTSKPSSPLGYRHPLRVCTLMRKTGGRSSLGAREALCLIPRCGVCIKCHANEKRESIGILYYPLSTSLSLRRLRR</sequence>